<reference evidence="1" key="1">
    <citation type="submission" date="2014-09" db="EMBL/GenBank/DDBJ databases">
        <authorList>
            <person name="Magalhaes I.L.F."/>
            <person name="Oliveira U."/>
            <person name="Santos F.R."/>
            <person name="Vidigal T.H.D.A."/>
            <person name="Brescovit A.D."/>
            <person name="Santos A.J."/>
        </authorList>
    </citation>
    <scope>NUCLEOTIDE SEQUENCE</scope>
    <source>
        <tissue evidence="1">Shoot tissue taken approximately 20 cm above the soil surface</tissue>
    </source>
</reference>
<dbReference type="AlphaFoldDB" id="A0A0A9HAA0"/>
<name>A0A0A9HAA0_ARUDO</name>
<evidence type="ECO:0000313" key="1">
    <source>
        <dbReference type="EMBL" id="JAE33652.1"/>
    </source>
</evidence>
<proteinExistence type="predicted"/>
<protein>
    <submittedName>
        <fullName evidence="1">Uncharacterized protein</fullName>
    </submittedName>
</protein>
<sequence length="17" mass="1851">MYASRCRSSASSCHSSM</sequence>
<organism evidence="1">
    <name type="scientific">Arundo donax</name>
    <name type="common">Giant reed</name>
    <name type="synonym">Donax arundinaceus</name>
    <dbReference type="NCBI Taxonomy" id="35708"/>
    <lineage>
        <taxon>Eukaryota</taxon>
        <taxon>Viridiplantae</taxon>
        <taxon>Streptophyta</taxon>
        <taxon>Embryophyta</taxon>
        <taxon>Tracheophyta</taxon>
        <taxon>Spermatophyta</taxon>
        <taxon>Magnoliopsida</taxon>
        <taxon>Liliopsida</taxon>
        <taxon>Poales</taxon>
        <taxon>Poaceae</taxon>
        <taxon>PACMAD clade</taxon>
        <taxon>Arundinoideae</taxon>
        <taxon>Arundineae</taxon>
        <taxon>Arundo</taxon>
    </lineage>
</organism>
<reference evidence="1" key="2">
    <citation type="journal article" date="2015" name="Data Brief">
        <title>Shoot transcriptome of the giant reed, Arundo donax.</title>
        <authorList>
            <person name="Barrero R.A."/>
            <person name="Guerrero F.D."/>
            <person name="Moolhuijzen P."/>
            <person name="Goolsby J.A."/>
            <person name="Tidwell J."/>
            <person name="Bellgard S.E."/>
            <person name="Bellgard M.I."/>
        </authorList>
    </citation>
    <scope>NUCLEOTIDE SEQUENCE</scope>
    <source>
        <tissue evidence="1">Shoot tissue taken approximately 20 cm above the soil surface</tissue>
    </source>
</reference>
<dbReference type="EMBL" id="GBRH01164244">
    <property type="protein sequence ID" value="JAE33652.1"/>
    <property type="molecule type" value="Transcribed_RNA"/>
</dbReference>
<accession>A0A0A9HAA0</accession>